<dbReference type="Proteomes" id="UP000233556">
    <property type="component" value="Unassembled WGS sequence"/>
</dbReference>
<dbReference type="AlphaFoldDB" id="A0A2I0UC21"/>
<accession>A0A2I0UC21</accession>
<evidence type="ECO:0008006" key="3">
    <source>
        <dbReference type="Google" id="ProtNLM"/>
    </source>
</evidence>
<dbReference type="GO" id="GO:0061343">
    <property type="term" value="P:cell adhesion involved in heart morphogenesis"/>
    <property type="evidence" value="ECO:0007669"/>
    <property type="project" value="TreeGrafter"/>
</dbReference>
<dbReference type="PANTHER" id="PTHR33395">
    <property type="entry name" value="TRANSCRIPTASE, PUTATIVE-RELATED-RELATED"/>
    <property type="match status" value="1"/>
</dbReference>
<protein>
    <recommendedName>
        <fullName evidence="3">Rna-directed dna polymerase from mobile element jockey-like</fullName>
    </recommendedName>
</protein>
<dbReference type="EMBL" id="KZ505888">
    <property type="protein sequence ID" value="PKU43571.1"/>
    <property type="molecule type" value="Genomic_DNA"/>
</dbReference>
<proteinExistence type="predicted"/>
<dbReference type="PANTHER" id="PTHR33395:SF22">
    <property type="entry name" value="REVERSE TRANSCRIPTASE DOMAIN-CONTAINING PROTEIN"/>
    <property type="match status" value="1"/>
</dbReference>
<name>A0A2I0UC21_LIMLA</name>
<evidence type="ECO:0000313" key="1">
    <source>
        <dbReference type="EMBL" id="PKU43571.1"/>
    </source>
</evidence>
<sequence>MSVTSLLLRPVCLTKDKCVTAARAQLNQEVQDAEIFPQLPSNSSFPGIKQVTLNKMDVAYIKDFQAMKDLNDKDRYDLIDITETWWDGSYDWSVGMGGYSLFRKDRQGRRQGGSPSNVNEQLECMEHHLGMDEELTESLRVRIKGRAGTVEPMRRGVMLDLALTNKEGLVENVKLKDSLGCHDHEMVEFKIMEQILLETMLRHMENKEVISDSQQGFTKGKLSLTNLVAFFSLQTARESSRFTSTDFRSGQNTPFVVLIGGLIIQHSCGTGSKKQPSVSKTDGLLNL</sequence>
<reference evidence="2" key="2">
    <citation type="submission" date="2017-12" db="EMBL/GenBank/DDBJ databases">
        <title>Genome sequence of the Bar-tailed Godwit (Limosa lapponica baueri).</title>
        <authorList>
            <person name="Lima N.C.B."/>
            <person name="Parody-Merino A.M."/>
            <person name="Battley P.F."/>
            <person name="Fidler A.E."/>
            <person name="Prosdocimi F."/>
        </authorList>
    </citation>
    <scope>NUCLEOTIDE SEQUENCE [LARGE SCALE GENOMIC DNA]</scope>
</reference>
<dbReference type="OrthoDB" id="416454at2759"/>
<dbReference type="GO" id="GO:0007508">
    <property type="term" value="P:larval heart development"/>
    <property type="evidence" value="ECO:0007669"/>
    <property type="project" value="TreeGrafter"/>
</dbReference>
<organism evidence="1 2">
    <name type="scientific">Limosa lapponica baueri</name>
    <dbReference type="NCBI Taxonomy" id="1758121"/>
    <lineage>
        <taxon>Eukaryota</taxon>
        <taxon>Metazoa</taxon>
        <taxon>Chordata</taxon>
        <taxon>Craniata</taxon>
        <taxon>Vertebrata</taxon>
        <taxon>Euteleostomi</taxon>
        <taxon>Archelosauria</taxon>
        <taxon>Archosauria</taxon>
        <taxon>Dinosauria</taxon>
        <taxon>Saurischia</taxon>
        <taxon>Theropoda</taxon>
        <taxon>Coelurosauria</taxon>
        <taxon>Aves</taxon>
        <taxon>Neognathae</taxon>
        <taxon>Neoaves</taxon>
        <taxon>Charadriiformes</taxon>
        <taxon>Scolopacidae</taxon>
        <taxon>Limosa</taxon>
    </lineage>
</organism>
<gene>
    <name evidence="1" type="ORF">llap_6119</name>
</gene>
<evidence type="ECO:0000313" key="2">
    <source>
        <dbReference type="Proteomes" id="UP000233556"/>
    </source>
</evidence>
<keyword evidence="2" id="KW-1185">Reference proteome</keyword>
<reference evidence="2" key="1">
    <citation type="submission" date="2017-11" db="EMBL/GenBank/DDBJ databases">
        <authorList>
            <person name="Lima N.C."/>
            <person name="Parody-Merino A.M."/>
            <person name="Battley P.F."/>
            <person name="Fidler A.E."/>
            <person name="Prosdocimi F."/>
        </authorList>
    </citation>
    <scope>NUCLEOTIDE SEQUENCE [LARGE SCALE GENOMIC DNA]</scope>
</reference>
<dbReference type="GO" id="GO:0031012">
    <property type="term" value="C:extracellular matrix"/>
    <property type="evidence" value="ECO:0007669"/>
    <property type="project" value="TreeGrafter"/>
</dbReference>